<organism evidence="1 2">
    <name type="scientific">Artomyces pyxidatus</name>
    <dbReference type="NCBI Taxonomy" id="48021"/>
    <lineage>
        <taxon>Eukaryota</taxon>
        <taxon>Fungi</taxon>
        <taxon>Dikarya</taxon>
        <taxon>Basidiomycota</taxon>
        <taxon>Agaricomycotina</taxon>
        <taxon>Agaricomycetes</taxon>
        <taxon>Russulales</taxon>
        <taxon>Auriscalpiaceae</taxon>
        <taxon>Artomyces</taxon>
    </lineage>
</organism>
<reference evidence="1" key="2">
    <citation type="journal article" date="2022" name="New Phytol.">
        <title>Evolutionary transition to the ectomycorrhizal habit in the genomes of a hyperdiverse lineage of mushroom-forming fungi.</title>
        <authorList>
            <person name="Looney B."/>
            <person name="Miyauchi S."/>
            <person name="Morin E."/>
            <person name="Drula E."/>
            <person name="Courty P.E."/>
            <person name="Kohler A."/>
            <person name="Kuo A."/>
            <person name="LaButti K."/>
            <person name="Pangilinan J."/>
            <person name="Lipzen A."/>
            <person name="Riley R."/>
            <person name="Andreopoulos W."/>
            <person name="He G."/>
            <person name="Johnson J."/>
            <person name="Nolan M."/>
            <person name="Tritt A."/>
            <person name="Barry K.W."/>
            <person name="Grigoriev I.V."/>
            <person name="Nagy L.G."/>
            <person name="Hibbett D."/>
            <person name="Henrissat B."/>
            <person name="Matheny P.B."/>
            <person name="Labbe J."/>
            <person name="Martin F.M."/>
        </authorList>
    </citation>
    <scope>NUCLEOTIDE SEQUENCE</scope>
    <source>
        <strain evidence="1">HHB10654</strain>
    </source>
</reference>
<evidence type="ECO:0000313" key="2">
    <source>
        <dbReference type="Proteomes" id="UP000814140"/>
    </source>
</evidence>
<accession>A0ACB8THH2</accession>
<name>A0ACB8THH2_9AGAM</name>
<sequence length="976" mass="108551">MVKKPVIELDSEDEVFHVEVVTGARLSDDAVWEYHVKWAGYGSDADSWEPEENISSGCDRLLSSFWDHVGIDNGDYEIGYNVRAHQSWIKKERAFFAKTFGKAEDLKKKKDKKKARRRKHHGFSVSKADAKPAKNKVKAQDLRDVVKKINSSVDPEDSDDVPLSTLASQTTTPSVPSEERHNQDSSESESDDAPLANRFQAAKNSIPRGTKLGSKRKAEAISGNAQAGPSKSSSTEPPRKVLKTEKDVHPRPSKLRIPSSPTAEPEHAKTPTSATQSPDSPTSLFSGEFSQPSQPPTPAKNTQDKPNPPISQPPAARKPSYAKEPKVKMMDPPNLTSGSTLATKQLLGPGQGATGPRAALKHMRIPKKKPTELPADNSTGAQPPAPPTSTTEPLHDTPDDMDIESPIEPPDQRPDVSNDQTKVPGRNAAERFLAKLNLDLPNLKSVHAKSTAPSSVLSGPKRYGTIPKLWKWVGDLFVDIQKDHAERICNVKLSKPTEHADKSLRFSICFHSVDSLRLGKWFPVANLHMIRPALGPVAQTCQLGPDDDKDSAPVLKAMANRMASNGLMSSAPLYLDNFLVAELLVFPSTYADLCKEFNVRADVQGSGFFVAALVPWSITGEKARALRRVRSQADRDLPPYKSEDAAAIVSDPTRSVRQSTRYHRALDLLKFPEWLHSRSENLAYCIWHHPAEGNDAIETSALNTILSRQGAQDVGFHKDVGVIFVHVGALSSLPKLYALAERRFKQPNLQFIMYGTHHKIPPERWGIREIYPIGGIVTFTPSAFQDYPLAVHRLMSMIERHPLWQCFVVPSVVAMAATQSHGPDPVTEFERDTFAHAELLTRLAEGDVALVRKPPHGRSKAEPVEAYVKWLTDFYHLQPRTILERCMREFTAQFAELPKAKWPSAVLDEISATVLSMQMQPCIMDRYRRFVVVTGKKESVGVYRDGLEWSPVSEFDFREDFFEEREMRALKSLIPS</sequence>
<proteinExistence type="predicted"/>
<gene>
    <name evidence="1" type="ORF">BV25DRAFT_1987496</name>
</gene>
<reference evidence="1" key="1">
    <citation type="submission" date="2021-03" db="EMBL/GenBank/DDBJ databases">
        <authorList>
            <consortium name="DOE Joint Genome Institute"/>
            <person name="Ahrendt S."/>
            <person name="Looney B.P."/>
            <person name="Miyauchi S."/>
            <person name="Morin E."/>
            <person name="Drula E."/>
            <person name="Courty P.E."/>
            <person name="Chicoki N."/>
            <person name="Fauchery L."/>
            <person name="Kohler A."/>
            <person name="Kuo A."/>
            <person name="Labutti K."/>
            <person name="Pangilinan J."/>
            <person name="Lipzen A."/>
            <person name="Riley R."/>
            <person name="Andreopoulos W."/>
            <person name="He G."/>
            <person name="Johnson J."/>
            <person name="Barry K.W."/>
            <person name="Grigoriev I.V."/>
            <person name="Nagy L."/>
            <person name="Hibbett D."/>
            <person name="Henrissat B."/>
            <person name="Matheny P.B."/>
            <person name="Labbe J."/>
            <person name="Martin F."/>
        </authorList>
    </citation>
    <scope>NUCLEOTIDE SEQUENCE</scope>
    <source>
        <strain evidence="1">HHB10654</strain>
    </source>
</reference>
<keyword evidence="2" id="KW-1185">Reference proteome</keyword>
<comment type="caution">
    <text evidence="1">The sequence shown here is derived from an EMBL/GenBank/DDBJ whole genome shotgun (WGS) entry which is preliminary data.</text>
</comment>
<evidence type="ECO:0000313" key="1">
    <source>
        <dbReference type="EMBL" id="KAI0067836.1"/>
    </source>
</evidence>
<protein>
    <submittedName>
        <fullName evidence="1">Uncharacterized protein</fullName>
    </submittedName>
</protein>
<dbReference type="Proteomes" id="UP000814140">
    <property type="component" value="Unassembled WGS sequence"/>
</dbReference>
<dbReference type="EMBL" id="MU277189">
    <property type="protein sequence ID" value="KAI0067836.1"/>
    <property type="molecule type" value="Genomic_DNA"/>
</dbReference>